<dbReference type="SUPFAM" id="SSF57756">
    <property type="entry name" value="Retrovirus zinc finger-like domains"/>
    <property type="match status" value="1"/>
</dbReference>
<keyword evidence="1" id="KW-0479">Metal-binding</keyword>
<gene>
    <name evidence="4" type="ORF">TNCV_4760971</name>
</gene>
<dbReference type="InterPro" id="IPR001878">
    <property type="entry name" value="Znf_CCHC"/>
</dbReference>
<dbReference type="Gene3D" id="4.10.60.10">
    <property type="entry name" value="Zinc finger, CCHC-type"/>
    <property type="match status" value="1"/>
</dbReference>
<accession>A0A8X6RDX4</accession>
<protein>
    <recommendedName>
        <fullName evidence="3">CCHC-type domain-containing protein</fullName>
    </recommendedName>
</protein>
<reference evidence="4" key="1">
    <citation type="submission" date="2020-08" db="EMBL/GenBank/DDBJ databases">
        <title>Multicomponent nature underlies the extraordinary mechanical properties of spider dragline silk.</title>
        <authorList>
            <person name="Kono N."/>
            <person name="Nakamura H."/>
            <person name="Mori M."/>
            <person name="Yoshida Y."/>
            <person name="Ohtoshi R."/>
            <person name="Malay A.D."/>
            <person name="Moran D.A.P."/>
            <person name="Tomita M."/>
            <person name="Numata K."/>
            <person name="Arakawa K."/>
        </authorList>
    </citation>
    <scope>NUCLEOTIDE SEQUENCE</scope>
</reference>
<comment type="caution">
    <text evidence="4">The sequence shown here is derived from an EMBL/GenBank/DDBJ whole genome shotgun (WGS) entry which is preliminary data.</text>
</comment>
<keyword evidence="1" id="KW-0863">Zinc-finger</keyword>
<dbReference type="Proteomes" id="UP000887159">
    <property type="component" value="Unassembled WGS sequence"/>
</dbReference>
<keyword evidence="5" id="KW-1185">Reference proteome</keyword>
<name>A0A8X6RDX4_TRICX</name>
<sequence length="107" mass="12556">MRVENREGSLGHLGIVMAVLTYRRYLQAKFMKHQRIPARSWCDFVFEITSYFEKWLDGMEEPKQPTIKPTCYSCGRVGHTSRVCHAENHKKTSPNHQINAVETNERF</sequence>
<keyword evidence="1" id="KW-0862">Zinc</keyword>
<dbReference type="AlphaFoldDB" id="A0A8X6RDX4"/>
<evidence type="ECO:0000256" key="1">
    <source>
        <dbReference type="PROSITE-ProRule" id="PRU00047"/>
    </source>
</evidence>
<feature type="region of interest" description="Disordered" evidence="2">
    <location>
        <begin position="87"/>
        <end position="107"/>
    </location>
</feature>
<dbReference type="GO" id="GO:0003676">
    <property type="term" value="F:nucleic acid binding"/>
    <property type="evidence" value="ECO:0007669"/>
    <property type="project" value="InterPro"/>
</dbReference>
<organism evidence="4 5">
    <name type="scientific">Trichonephila clavipes</name>
    <name type="common">Golden silk orbweaver</name>
    <name type="synonym">Nephila clavipes</name>
    <dbReference type="NCBI Taxonomy" id="2585209"/>
    <lineage>
        <taxon>Eukaryota</taxon>
        <taxon>Metazoa</taxon>
        <taxon>Ecdysozoa</taxon>
        <taxon>Arthropoda</taxon>
        <taxon>Chelicerata</taxon>
        <taxon>Arachnida</taxon>
        <taxon>Araneae</taxon>
        <taxon>Araneomorphae</taxon>
        <taxon>Entelegynae</taxon>
        <taxon>Araneoidea</taxon>
        <taxon>Nephilidae</taxon>
        <taxon>Trichonephila</taxon>
    </lineage>
</organism>
<dbReference type="InterPro" id="IPR036875">
    <property type="entry name" value="Znf_CCHC_sf"/>
</dbReference>
<feature type="compositionally biased region" description="Polar residues" evidence="2">
    <location>
        <begin position="94"/>
        <end position="107"/>
    </location>
</feature>
<dbReference type="GO" id="GO:0008270">
    <property type="term" value="F:zinc ion binding"/>
    <property type="evidence" value="ECO:0007669"/>
    <property type="project" value="UniProtKB-KW"/>
</dbReference>
<dbReference type="EMBL" id="BMAU01021172">
    <property type="protein sequence ID" value="GFX93218.1"/>
    <property type="molecule type" value="Genomic_DNA"/>
</dbReference>
<feature type="domain" description="CCHC-type" evidence="3">
    <location>
        <begin position="71"/>
        <end position="84"/>
    </location>
</feature>
<proteinExistence type="predicted"/>
<evidence type="ECO:0000313" key="4">
    <source>
        <dbReference type="EMBL" id="GFX93218.1"/>
    </source>
</evidence>
<evidence type="ECO:0000313" key="5">
    <source>
        <dbReference type="Proteomes" id="UP000887159"/>
    </source>
</evidence>
<evidence type="ECO:0000259" key="3">
    <source>
        <dbReference type="PROSITE" id="PS50158"/>
    </source>
</evidence>
<dbReference type="PROSITE" id="PS50158">
    <property type="entry name" value="ZF_CCHC"/>
    <property type="match status" value="1"/>
</dbReference>
<evidence type="ECO:0000256" key="2">
    <source>
        <dbReference type="SAM" id="MobiDB-lite"/>
    </source>
</evidence>